<comment type="caution">
    <text evidence="2">The sequence shown here is derived from an EMBL/GenBank/DDBJ whole genome shotgun (WGS) entry which is preliminary data.</text>
</comment>
<feature type="transmembrane region" description="Helical" evidence="1">
    <location>
        <begin position="32"/>
        <end position="51"/>
    </location>
</feature>
<feature type="transmembrane region" description="Helical" evidence="1">
    <location>
        <begin position="102"/>
        <end position="127"/>
    </location>
</feature>
<evidence type="ECO:0000256" key="1">
    <source>
        <dbReference type="SAM" id="Phobius"/>
    </source>
</evidence>
<feature type="transmembrane region" description="Helical" evidence="1">
    <location>
        <begin position="63"/>
        <end position="82"/>
    </location>
</feature>
<keyword evidence="1" id="KW-1133">Transmembrane helix</keyword>
<keyword evidence="1" id="KW-0812">Transmembrane</keyword>
<name>A0A1V3L6P9_9PAST</name>
<dbReference type="EMBL" id="MLAH01000020">
    <property type="protein sequence ID" value="OOF85614.1"/>
    <property type="molecule type" value="Genomic_DNA"/>
</dbReference>
<dbReference type="Proteomes" id="UP000189549">
    <property type="component" value="Unassembled WGS sequence"/>
</dbReference>
<accession>A0A1V3L6P9</accession>
<dbReference type="AlphaFoldDB" id="A0A1V3L6P9"/>
<reference evidence="2 3" key="1">
    <citation type="submission" date="2016-10" db="EMBL/GenBank/DDBJ databases">
        <title>Rodentibacter gen. nov. and new species.</title>
        <authorList>
            <person name="Christensen H."/>
        </authorList>
    </citation>
    <scope>NUCLEOTIDE SEQUENCE [LARGE SCALE GENOMIC DNA]</scope>
    <source>
        <strain evidence="2 3">Ppn157</strain>
    </source>
</reference>
<proteinExistence type="predicted"/>
<dbReference type="RefSeq" id="WP_077475654.1">
    <property type="nucleotide sequence ID" value="NZ_MLAH01000020.1"/>
</dbReference>
<sequence>MKPIFKEFILNFFLFYAFLAYADYVLVPDVPFSSQCVALCLMAFFIVDAYINSVERYGIKPLFCHHLCLGGAAVVLLTLGQFSMEELGGIGFNFSEKEKYGYYQYLAIKSILNLSGVFALPSLIAFARKKLKRR</sequence>
<keyword evidence="1" id="KW-0472">Membrane</keyword>
<evidence type="ECO:0000313" key="2">
    <source>
        <dbReference type="EMBL" id="OOF85614.1"/>
    </source>
</evidence>
<gene>
    <name evidence="2" type="ORF">BKG93_04400</name>
</gene>
<evidence type="ECO:0000313" key="3">
    <source>
        <dbReference type="Proteomes" id="UP000189549"/>
    </source>
</evidence>
<organism evidence="2 3">
    <name type="scientific">Rodentibacter ratti</name>
    <dbReference type="NCBI Taxonomy" id="1906745"/>
    <lineage>
        <taxon>Bacteria</taxon>
        <taxon>Pseudomonadati</taxon>
        <taxon>Pseudomonadota</taxon>
        <taxon>Gammaproteobacteria</taxon>
        <taxon>Pasteurellales</taxon>
        <taxon>Pasteurellaceae</taxon>
        <taxon>Rodentibacter</taxon>
    </lineage>
</organism>
<protein>
    <submittedName>
        <fullName evidence="2">Uncharacterized protein</fullName>
    </submittedName>
</protein>